<protein>
    <submittedName>
        <fullName evidence="5">PEP synthetase regulatory protein</fullName>
    </submittedName>
</protein>
<dbReference type="EMBL" id="AODM01000006">
    <property type="protein sequence ID" value="EUJ64458.1"/>
    <property type="molecule type" value="Genomic_DNA"/>
</dbReference>
<dbReference type="InterPro" id="IPR005177">
    <property type="entry name" value="Kinase-pyrophosphorylase"/>
</dbReference>
<evidence type="ECO:0000256" key="4">
    <source>
        <dbReference type="ARBA" id="ARBA00022777"/>
    </source>
</evidence>
<evidence type="ECO:0000313" key="6">
    <source>
        <dbReference type="Proteomes" id="UP000019241"/>
    </source>
</evidence>
<keyword evidence="4" id="KW-0418">Kinase</keyword>
<dbReference type="PATRIC" id="fig|1265822.4.peg.419"/>
<dbReference type="Proteomes" id="UP000019241">
    <property type="component" value="Unassembled WGS sequence"/>
</dbReference>
<gene>
    <name evidence="5" type="ORF">MCOL2_02037</name>
</gene>
<evidence type="ECO:0000256" key="1">
    <source>
        <dbReference type="ARBA" id="ARBA00022527"/>
    </source>
</evidence>
<keyword evidence="3" id="KW-0547">Nucleotide-binding</keyword>
<dbReference type="GO" id="GO:0004674">
    <property type="term" value="F:protein serine/threonine kinase activity"/>
    <property type="evidence" value="ECO:0007669"/>
    <property type="project" value="UniProtKB-KW"/>
</dbReference>
<organism evidence="5 6">
    <name type="scientific">Listeria fleischmannii FSL S10-1203</name>
    <dbReference type="NCBI Taxonomy" id="1265822"/>
    <lineage>
        <taxon>Bacteria</taxon>
        <taxon>Bacillati</taxon>
        <taxon>Bacillota</taxon>
        <taxon>Bacilli</taxon>
        <taxon>Bacillales</taxon>
        <taxon>Listeriaceae</taxon>
        <taxon>Listeria</taxon>
    </lineage>
</organism>
<comment type="caution">
    <text evidence="5">The sequence shown here is derived from an EMBL/GenBank/DDBJ whole genome shotgun (WGS) entry which is preliminary data.</text>
</comment>
<keyword evidence="1" id="KW-0723">Serine/threonine-protein kinase</keyword>
<name>W7DII5_9LIST</name>
<dbReference type="Pfam" id="PF03618">
    <property type="entry name" value="Kinase-PPPase"/>
    <property type="match status" value="1"/>
</dbReference>
<dbReference type="GO" id="GO:0005524">
    <property type="term" value="F:ATP binding"/>
    <property type="evidence" value="ECO:0007669"/>
    <property type="project" value="InterPro"/>
</dbReference>
<evidence type="ECO:0000313" key="5">
    <source>
        <dbReference type="EMBL" id="EUJ64458.1"/>
    </source>
</evidence>
<keyword evidence="2" id="KW-0808">Transferase</keyword>
<accession>W7DII5</accession>
<reference evidence="5 6" key="1">
    <citation type="submission" date="2012-12" db="EMBL/GenBank/DDBJ databases">
        <title>Novel taxa of Listeriaceae from agricultural environments in the United States.</title>
        <authorList>
            <person name="den Bakker H.C."/>
            <person name="Allred A."/>
            <person name="Warchocki S."/>
            <person name="Wright E.M."/>
            <person name="Burrell A."/>
            <person name="Nightingale K.K."/>
            <person name="Kephart D."/>
            <person name="Wiedmann M."/>
        </authorList>
    </citation>
    <scope>NUCLEOTIDE SEQUENCE [LARGE SCALE GENOMIC DNA]</scope>
    <source>
        <strain evidence="5 6">FSL S10-1203</strain>
    </source>
</reference>
<dbReference type="AlphaFoldDB" id="W7DII5"/>
<evidence type="ECO:0000256" key="2">
    <source>
        <dbReference type="ARBA" id="ARBA00022679"/>
    </source>
</evidence>
<proteinExistence type="predicted"/>
<evidence type="ECO:0000256" key="3">
    <source>
        <dbReference type="ARBA" id="ARBA00022741"/>
    </source>
</evidence>
<sequence>MKNFNFFKKLTDKLGCFVLDVTNKAVEETANEILSHIGQIAEENFDI</sequence>